<dbReference type="GO" id="GO:0005886">
    <property type="term" value="C:plasma membrane"/>
    <property type="evidence" value="ECO:0007669"/>
    <property type="project" value="UniProtKB-SubCell"/>
</dbReference>
<dbReference type="Gene3D" id="3.30.70.1440">
    <property type="entry name" value="Multidrug efflux transporter AcrB pore domain"/>
    <property type="match status" value="1"/>
</dbReference>
<feature type="transmembrane region" description="Helical" evidence="9">
    <location>
        <begin position="542"/>
        <end position="559"/>
    </location>
</feature>
<dbReference type="Proteomes" id="UP000886744">
    <property type="component" value="Unassembled WGS sequence"/>
</dbReference>
<keyword evidence="5" id="KW-0997">Cell inner membrane</keyword>
<dbReference type="PRINTS" id="PR00702">
    <property type="entry name" value="ACRIFLAVINRP"/>
</dbReference>
<dbReference type="SUPFAM" id="SSF82866">
    <property type="entry name" value="Multidrug efflux transporter AcrB transmembrane domain"/>
    <property type="match status" value="2"/>
</dbReference>
<feature type="transmembrane region" description="Helical" evidence="9">
    <location>
        <begin position="12"/>
        <end position="33"/>
    </location>
</feature>
<evidence type="ECO:0000256" key="2">
    <source>
        <dbReference type="ARBA" id="ARBA00010942"/>
    </source>
</evidence>
<dbReference type="InterPro" id="IPR027463">
    <property type="entry name" value="AcrB_DN_DC_subdom"/>
</dbReference>
<dbReference type="PANTHER" id="PTHR32063:SF13">
    <property type="entry name" value="MULTIDRUG EFFLUX PUMP SUBUNIT ACRB-RELATED"/>
    <property type="match status" value="1"/>
</dbReference>
<dbReference type="InterPro" id="IPR001036">
    <property type="entry name" value="Acrflvin-R"/>
</dbReference>
<dbReference type="Gene3D" id="3.30.2090.10">
    <property type="entry name" value="Multidrug efflux transporter AcrB TolC docking domain, DN and DC subdomains"/>
    <property type="match status" value="2"/>
</dbReference>
<organism evidence="11 12">
    <name type="scientific">Candidatus Coprenecus avistercoris</name>
    <dbReference type="NCBI Taxonomy" id="2840730"/>
    <lineage>
        <taxon>Bacteria</taxon>
        <taxon>Pseudomonadati</taxon>
        <taxon>Bacteroidota</taxon>
        <taxon>Bacteroidia</taxon>
        <taxon>Bacteroidales</taxon>
        <taxon>Rikenellaceae</taxon>
        <taxon>Rikenellaceae incertae sedis</taxon>
        <taxon>Candidatus Coprenecus</taxon>
    </lineage>
</organism>
<evidence type="ECO:0000313" key="12">
    <source>
        <dbReference type="Proteomes" id="UP000886744"/>
    </source>
</evidence>
<dbReference type="Gene3D" id="3.30.70.1430">
    <property type="entry name" value="Multidrug efflux transporter AcrB pore domain"/>
    <property type="match status" value="2"/>
</dbReference>
<dbReference type="PANTHER" id="PTHR32063">
    <property type="match status" value="1"/>
</dbReference>
<name>A0A9D1E0M3_9BACT</name>
<feature type="transmembrane region" description="Helical" evidence="9">
    <location>
        <begin position="435"/>
        <end position="459"/>
    </location>
</feature>
<dbReference type="NCBIfam" id="NF000282">
    <property type="entry name" value="RND_permease_1"/>
    <property type="match status" value="1"/>
</dbReference>
<sequence length="1042" mass="115062">MKSDFFIDRPIFSTVVSIVIVLVGMIGLFLLPIDQYPNIVPPVVQVSASYPGADAETVSQAVATPIEQELNGTPGMLYMESQSTNSGYFTVTITFDIDTDPDLAAVEIQNRVKQAEARLPAEVIQNGISVDKQASNKLMTITLLSNDPKFDEVYLSNYATLNVLDMLRRIPGVGRVSNVGSRYYGMQIWVQPERLASLGLTVQDIQSALREQNRESAAGVLGQQPMNGVDVTVPIVAQGRLSTVSEFEDIVLRANPDGSIIRMRDVARVSLEAQSYNTESGINGGNAAVMDIRMLPGMNAMEVSESVKKAMDEISRNFPEGISYMIPFDMTEYISQSIHEVYKTLFEALFLVILVVFLSLQSWRATLIPAIAVPISLIGTFGVMLIFGFSLNTLTLLGLVLAIGTVVDDAIVVVENVDRIMNEEKLSAYEATKKAMNGLGSALIAMSLVLCAVFIPVSFLSGITGALYRQFTITIAVSVIISTIVALTMSPVMCAQFLKPKKEGEEERKNFIFRAINRWLAKGQTVYARIIRNFLSHSKRSFAAFGIGIVSIWAMAQLVPQSFLPQEDQGYFTVEFELPEGATLERTREVTDRAMAWLLEQPDVRYVLNVTGSSPRVGTNQARSQMTVIMKPWEEREDPDLPAFMARVTDEFSQYPESKVYLSTPPVIPGLGTSGGFEMALEARGDLTYEELQRASDTLVYYASQRKELARVSSSMQGDIPKLYYDVDRDRAKLLGVSVSDLFTTMKAFTGSVYVNDFNLFNRVYRVYIQAEEPYRQWRDDMNMYFVRGNGGAMIPVTSIGTTEYTTGPGTIKRFNMYYAATITGEAAHGYSSGQAMDIMEEIVREKLPANVGIEWSGLSYQEKQQSGQTGLVLALAFLFVFLFLAAQYESWSVPIAVILSLPVACIGAFLSILVLGMENNVYFQIGLVMLIGVAAKNAILIVEFAKEEVEKGKDIVEAAIAASELRFRPIVMTSLTFILGMLPLVLASGPGSASRQGIGVGVFFGMIAAITLGIVFVPFFFVWIYRLKERFANRKKKRLKA</sequence>
<feature type="domain" description="SSD" evidence="10">
    <location>
        <begin position="371"/>
        <end position="496"/>
    </location>
</feature>
<dbReference type="GO" id="GO:0042910">
    <property type="term" value="F:xenobiotic transmembrane transporter activity"/>
    <property type="evidence" value="ECO:0007669"/>
    <property type="project" value="TreeGrafter"/>
</dbReference>
<comment type="subcellular location">
    <subcellularLocation>
        <location evidence="1">Cell inner membrane</location>
        <topology evidence="1">Multi-pass membrane protein</topology>
    </subcellularLocation>
</comment>
<protein>
    <submittedName>
        <fullName evidence="11">Multidrug efflux RND transporter permease subunit</fullName>
    </submittedName>
</protein>
<feature type="transmembrane region" description="Helical" evidence="9">
    <location>
        <begin position="870"/>
        <end position="887"/>
    </location>
</feature>
<evidence type="ECO:0000259" key="10">
    <source>
        <dbReference type="PROSITE" id="PS50156"/>
    </source>
</evidence>
<feature type="transmembrane region" description="Helical" evidence="9">
    <location>
        <begin position="894"/>
        <end position="916"/>
    </location>
</feature>
<feature type="transmembrane region" description="Helical" evidence="9">
    <location>
        <begin position="395"/>
        <end position="414"/>
    </location>
</feature>
<dbReference type="SUPFAM" id="SSF82714">
    <property type="entry name" value="Multidrug efflux transporter AcrB TolC docking domain, DN and DC subdomains"/>
    <property type="match status" value="2"/>
</dbReference>
<feature type="transmembrane region" description="Helical" evidence="9">
    <location>
        <begin position="966"/>
        <end position="987"/>
    </location>
</feature>
<proteinExistence type="inferred from homology"/>
<reference evidence="11" key="1">
    <citation type="submission" date="2020-10" db="EMBL/GenBank/DDBJ databases">
        <authorList>
            <person name="Gilroy R."/>
        </authorList>
    </citation>
    <scope>NUCLEOTIDE SEQUENCE</scope>
    <source>
        <strain evidence="11">ChiHjej13B12-12457</strain>
    </source>
</reference>
<dbReference type="AlphaFoldDB" id="A0A9D1E0M3"/>
<dbReference type="Gene3D" id="1.20.1640.10">
    <property type="entry name" value="Multidrug efflux transporter AcrB transmembrane domain"/>
    <property type="match status" value="2"/>
</dbReference>
<keyword evidence="7 9" id="KW-1133">Transmembrane helix</keyword>
<dbReference type="PROSITE" id="PS50156">
    <property type="entry name" value="SSD"/>
    <property type="match status" value="1"/>
</dbReference>
<dbReference type="InterPro" id="IPR000731">
    <property type="entry name" value="SSD"/>
</dbReference>
<dbReference type="Gene3D" id="3.30.70.1320">
    <property type="entry name" value="Multidrug efflux transporter AcrB pore domain like"/>
    <property type="match status" value="1"/>
</dbReference>
<evidence type="ECO:0000256" key="8">
    <source>
        <dbReference type="ARBA" id="ARBA00023136"/>
    </source>
</evidence>
<dbReference type="GO" id="GO:0015562">
    <property type="term" value="F:efflux transmembrane transporter activity"/>
    <property type="evidence" value="ECO:0007669"/>
    <property type="project" value="InterPro"/>
</dbReference>
<evidence type="ECO:0000256" key="4">
    <source>
        <dbReference type="ARBA" id="ARBA00022475"/>
    </source>
</evidence>
<evidence type="ECO:0000256" key="6">
    <source>
        <dbReference type="ARBA" id="ARBA00022692"/>
    </source>
</evidence>
<feature type="transmembrane region" description="Helical" evidence="9">
    <location>
        <begin position="999"/>
        <end position="1026"/>
    </location>
</feature>
<evidence type="ECO:0000256" key="5">
    <source>
        <dbReference type="ARBA" id="ARBA00022519"/>
    </source>
</evidence>
<dbReference type="Pfam" id="PF00873">
    <property type="entry name" value="ACR_tran"/>
    <property type="match status" value="1"/>
</dbReference>
<evidence type="ECO:0000256" key="3">
    <source>
        <dbReference type="ARBA" id="ARBA00022448"/>
    </source>
</evidence>
<feature type="transmembrane region" description="Helical" evidence="9">
    <location>
        <begin position="471"/>
        <end position="498"/>
    </location>
</feature>
<reference evidence="11" key="2">
    <citation type="journal article" date="2021" name="PeerJ">
        <title>Extensive microbial diversity within the chicken gut microbiome revealed by metagenomics and culture.</title>
        <authorList>
            <person name="Gilroy R."/>
            <person name="Ravi A."/>
            <person name="Getino M."/>
            <person name="Pursley I."/>
            <person name="Horton D.L."/>
            <person name="Alikhan N.F."/>
            <person name="Baker D."/>
            <person name="Gharbi K."/>
            <person name="Hall N."/>
            <person name="Watson M."/>
            <person name="Adriaenssens E.M."/>
            <person name="Foster-Nyarko E."/>
            <person name="Jarju S."/>
            <person name="Secka A."/>
            <person name="Antonio M."/>
            <person name="Oren A."/>
            <person name="Chaudhuri R.R."/>
            <person name="La Ragione R."/>
            <person name="Hildebrand F."/>
            <person name="Pallen M.J."/>
        </authorList>
    </citation>
    <scope>NUCLEOTIDE SEQUENCE</scope>
    <source>
        <strain evidence="11">ChiHjej13B12-12457</strain>
    </source>
</reference>
<evidence type="ECO:0000313" key="11">
    <source>
        <dbReference type="EMBL" id="HIR62417.1"/>
    </source>
</evidence>
<dbReference type="GO" id="GO:0009636">
    <property type="term" value="P:response to toxic substance"/>
    <property type="evidence" value="ECO:0007669"/>
    <property type="project" value="UniProtKB-ARBA"/>
</dbReference>
<evidence type="ECO:0000256" key="7">
    <source>
        <dbReference type="ARBA" id="ARBA00022989"/>
    </source>
</evidence>
<dbReference type="SUPFAM" id="SSF82693">
    <property type="entry name" value="Multidrug efflux transporter AcrB pore domain, PN1, PN2, PC1 and PC2 subdomains"/>
    <property type="match status" value="3"/>
</dbReference>
<feature type="transmembrane region" description="Helical" evidence="9">
    <location>
        <begin position="367"/>
        <end position="389"/>
    </location>
</feature>
<feature type="transmembrane region" description="Helical" evidence="9">
    <location>
        <begin position="341"/>
        <end position="360"/>
    </location>
</feature>
<feature type="transmembrane region" description="Helical" evidence="9">
    <location>
        <begin position="922"/>
        <end position="945"/>
    </location>
</feature>
<keyword evidence="4" id="KW-1003">Cell membrane</keyword>
<keyword evidence="6 9" id="KW-0812">Transmembrane</keyword>
<dbReference type="FunFam" id="3.30.70.1430:FF:000001">
    <property type="entry name" value="Efflux pump membrane transporter"/>
    <property type="match status" value="1"/>
</dbReference>
<evidence type="ECO:0000256" key="1">
    <source>
        <dbReference type="ARBA" id="ARBA00004429"/>
    </source>
</evidence>
<accession>A0A9D1E0M3</accession>
<comment type="similarity">
    <text evidence="2">Belongs to the resistance-nodulation-cell division (RND) (TC 2.A.6) family.</text>
</comment>
<keyword evidence="3" id="KW-0813">Transport</keyword>
<gene>
    <name evidence="11" type="ORF">IAC94_02685</name>
</gene>
<dbReference type="InterPro" id="IPR004764">
    <property type="entry name" value="MdtF-like"/>
</dbReference>
<evidence type="ECO:0000256" key="9">
    <source>
        <dbReference type="SAM" id="Phobius"/>
    </source>
</evidence>
<comment type="caution">
    <text evidence="11">The sequence shown here is derived from an EMBL/GenBank/DDBJ whole genome shotgun (WGS) entry which is preliminary data.</text>
</comment>
<dbReference type="EMBL" id="DVHI01000034">
    <property type="protein sequence ID" value="HIR62417.1"/>
    <property type="molecule type" value="Genomic_DNA"/>
</dbReference>
<dbReference type="FunFam" id="1.20.1640.10:FF:000001">
    <property type="entry name" value="Efflux pump membrane transporter"/>
    <property type="match status" value="1"/>
</dbReference>
<dbReference type="NCBIfam" id="TIGR00915">
    <property type="entry name" value="2A0602"/>
    <property type="match status" value="1"/>
</dbReference>
<keyword evidence="8 9" id="KW-0472">Membrane</keyword>